<dbReference type="GO" id="GO:0030154">
    <property type="term" value="P:cell differentiation"/>
    <property type="evidence" value="ECO:0007669"/>
    <property type="project" value="UniProtKB-KW"/>
</dbReference>
<evidence type="ECO:0000256" key="10">
    <source>
        <dbReference type="SAM" id="MobiDB-lite"/>
    </source>
</evidence>
<dbReference type="Pfam" id="PF23183">
    <property type="entry name" value="bHLH_NPAS4"/>
    <property type="match status" value="1"/>
</dbReference>
<dbReference type="PANTHER" id="PTHR23043">
    <property type="entry name" value="HYPOXIA-INDUCIBLE FACTOR 1 ALPHA"/>
    <property type="match status" value="1"/>
</dbReference>
<keyword evidence="4" id="KW-0524">Neurogenesis</keyword>
<evidence type="ECO:0000256" key="5">
    <source>
        <dbReference type="ARBA" id="ARBA00023015"/>
    </source>
</evidence>
<keyword evidence="14" id="KW-1185">Reference proteome</keyword>
<dbReference type="OMA" id="TKTYFTQ"/>
<dbReference type="InterPro" id="IPR056192">
    <property type="entry name" value="bHLH_NPAS4"/>
</dbReference>
<feature type="region of interest" description="Disordered" evidence="10">
    <location>
        <begin position="681"/>
        <end position="705"/>
    </location>
</feature>
<evidence type="ECO:0000256" key="8">
    <source>
        <dbReference type="ARBA" id="ARBA00023163"/>
    </source>
</evidence>
<feature type="region of interest" description="Disordered" evidence="10">
    <location>
        <begin position="612"/>
        <end position="640"/>
    </location>
</feature>
<evidence type="ECO:0000313" key="14">
    <source>
        <dbReference type="Proteomes" id="UP000007303"/>
    </source>
</evidence>
<name>H3DHE3_TETNG</name>
<dbReference type="CDD" id="cd00130">
    <property type="entry name" value="PAS"/>
    <property type="match status" value="1"/>
</dbReference>
<dbReference type="PROSITE" id="PS50112">
    <property type="entry name" value="PAS"/>
    <property type="match status" value="1"/>
</dbReference>
<feature type="compositionally biased region" description="Polar residues" evidence="10">
    <location>
        <begin position="355"/>
        <end position="396"/>
    </location>
</feature>
<keyword evidence="5" id="KW-0805">Transcription regulation</keyword>
<dbReference type="HOGENOM" id="CLU_013890_0_0_1"/>
<dbReference type="AlphaFoldDB" id="H3DHE3"/>
<dbReference type="GeneTree" id="ENSGT00530000064165"/>
<reference evidence="14" key="1">
    <citation type="journal article" date="2004" name="Nature">
        <title>Genome duplication in the teleost fish Tetraodon nigroviridis reveals the early vertebrate proto-karyotype.</title>
        <authorList>
            <person name="Jaillon O."/>
            <person name="Aury J.-M."/>
            <person name="Brunet F."/>
            <person name="Petit J.-L."/>
            <person name="Stange-Thomann N."/>
            <person name="Mauceli E."/>
            <person name="Bouneau L."/>
            <person name="Fischer C."/>
            <person name="Ozouf-Costaz C."/>
            <person name="Bernot A."/>
            <person name="Nicaud S."/>
            <person name="Jaffe D."/>
            <person name="Fisher S."/>
            <person name="Lutfalla G."/>
            <person name="Dossat C."/>
            <person name="Segurens B."/>
            <person name="Dasilva C."/>
            <person name="Salanoubat M."/>
            <person name="Levy M."/>
            <person name="Boudet N."/>
            <person name="Castellano S."/>
            <person name="Anthouard V."/>
            <person name="Jubin C."/>
            <person name="Castelli V."/>
            <person name="Katinka M."/>
            <person name="Vacherie B."/>
            <person name="Biemont C."/>
            <person name="Skalli Z."/>
            <person name="Cattolico L."/>
            <person name="Poulain J."/>
            <person name="De Berardinis V."/>
            <person name="Cruaud C."/>
            <person name="Duprat S."/>
            <person name="Brottier P."/>
            <person name="Coutanceau J.-P."/>
            <person name="Gouzy J."/>
            <person name="Parra G."/>
            <person name="Lardier G."/>
            <person name="Chapple C."/>
            <person name="McKernan K.J."/>
            <person name="McEwan P."/>
            <person name="Bosak S."/>
            <person name="Kellis M."/>
            <person name="Volff J.-N."/>
            <person name="Guigo R."/>
            <person name="Zody M.C."/>
            <person name="Mesirov J."/>
            <person name="Lindblad-Toh K."/>
            <person name="Birren B."/>
            <person name="Nusbaum C."/>
            <person name="Kahn D."/>
            <person name="Robinson-Rechavi M."/>
            <person name="Laudet V."/>
            <person name="Schachter V."/>
            <person name="Quetier F."/>
            <person name="Saurin W."/>
            <person name="Scarpelli C."/>
            <person name="Wincker P."/>
            <person name="Lander E.S."/>
            <person name="Weissenbach J."/>
            <person name="Roest Crollius H."/>
        </authorList>
    </citation>
    <scope>NUCLEOTIDE SEQUENCE [LARGE SCALE GENOMIC DNA]</scope>
</reference>
<comment type="subcellular location">
    <subcellularLocation>
        <location evidence="1">Nucleus</location>
    </subcellularLocation>
</comment>
<evidence type="ECO:0000256" key="6">
    <source>
        <dbReference type="ARBA" id="ARBA00023125"/>
    </source>
</evidence>
<dbReference type="STRING" id="99883.ENSTNIP00000019937"/>
<dbReference type="GO" id="GO:0000977">
    <property type="term" value="F:RNA polymerase II transcription regulatory region sequence-specific DNA binding"/>
    <property type="evidence" value="ECO:0007669"/>
    <property type="project" value="TreeGrafter"/>
</dbReference>
<feature type="domain" description="PAS" evidence="11">
    <location>
        <begin position="70"/>
        <end position="142"/>
    </location>
</feature>
<accession>H3DHE3</accession>
<dbReference type="InterPro" id="IPR000014">
    <property type="entry name" value="PAS"/>
</dbReference>
<feature type="compositionally biased region" description="Low complexity" evidence="10">
    <location>
        <begin position="446"/>
        <end position="456"/>
    </location>
</feature>
<dbReference type="CDD" id="cd19697">
    <property type="entry name" value="bHLH-PAS_NPAS4_PASD10"/>
    <property type="match status" value="1"/>
</dbReference>
<keyword evidence="2" id="KW-0677">Repeat</keyword>
<keyword evidence="6" id="KW-0238">DNA-binding</keyword>
<keyword evidence="8" id="KW-0804">Transcription</keyword>
<dbReference type="Gene3D" id="3.30.450.20">
    <property type="entry name" value="PAS domain"/>
    <property type="match status" value="2"/>
</dbReference>
<dbReference type="SMART" id="SM00091">
    <property type="entry name" value="PAS"/>
    <property type="match status" value="2"/>
</dbReference>
<dbReference type="Proteomes" id="UP000007303">
    <property type="component" value="Unassembled WGS sequence"/>
</dbReference>
<reference evidence="13" key="2">
    <citation type="submission" date="2025-08" db="UniProtKB">
        <authorList>
            <consortium name="Ensembl"/>
        </authorList>
    </citation>
    <scope>IDENTIFICATION</scope>
</reference>
<dbReference type="Pfam" id="PF14598">
    <property type="entry name" value="PAS_11"/>
    <property type="match status" value="1"/>
</dbReference>
<evidence type="ECO:0000259" key="11">
    <source>
        <dbReference type="PROSITE" id="PS50112"/>
    </source>
</evidence>
<dbReference type="GO" id="GO:0030900">
    <property type="term" value="P:forebrain development"/>
    <property type="evidence" value="ECO:0007669"/>
    <property type="project" value="Ensembl"/>
</dbReference>
<evidence type="ECO:0000256" key="2">
    <source>
        <dbReference type="ARBA" id="ARBA00022737"/>
    </source>
</evidence>
<evidence type="ECO:0000256" key="9">
    <source>
        <dbReference type="ARBA" id="ARBA00023242"/>
    </source>
</evidence>
<dbReference type="GO" id="GO:0005634">
    <property type="term" value="C:nucleus"/>
    <property type="evidence" value="ECO:0007669"/>
    <property type="project" value="UniProtKB-SubCell"/>
</dbReference>
<evidence type="ECO:0000256" key="7">
    <source>
        <dbReference type="ARBA" id="ARBA00023159"/>
    </source>
</evidence>
<dbReference type="InParanoid" id="H3DHE3"/>
<evidence type="ECO:0000256" key="4">
    <source>
        <dbReference type="ARBA" id="ARBA00022902"/>
    </source>
</evidence>
<keyword evidence="3" id="KW-0221">Differentiation</keyword>
<dbReference type="Ensembl" id="ENSTNIT00000020167.1">
    <property type="protein sequence ID" value="ENSTNIP00000019937.1"/>
    <property type="gene ID" value="ENSTNIG00000016823.1"/>
</dbReference>
<evidence type="ECO:0000313" key="13">
    <source>
        <dbReference type="Ensembl" id="ENSTNIP00000019937.1"/>
    </source>
</evidence>
<reference evidence="13" key="3">
    <citation type="submission" date="2025-09" db="UniProtKB">
        <authorList>
            <consortium name="Ensembl"/>
        </authorList>
    </citation>
    <scope>IDENTIFICATION</scope>
</reference>
<feature type="compositionally biased region" description="Pro residues" evidence="10">
    <location>
        <begin position="688"/>
        <end position="700"/>
    </location>
</feature>
<sequence length="758" mass="81649">MYRSTKGASKARRDQINAEIRNLKDLLPISDADKARLSYLHIMSLACMYTRKSVFFTHAAGAEESAAFLSLQELWELMQALPGFLMLLTGEGKLLYLSDSVSEHLGHSMVDLVAQGDSVYDIIDASDHLITRTNLSAASSLETDRLFRCRFNTSKSVRRQSTGNKLVLIRARCLSLPPAASSYWTSNPIWVCFCCPLDPHPTRSGPGAEKEPGSAPPPADANLFLACFHSQHARDLRLQSAQDSVSAYLGFDATALSSRSWYGLLHPQDLSHASSQHRSLLREGGEGRAEMVVRVQAQDQSWVWLYMVLQLQPGDAPISSNNYVISEAEAWAVRQQLSAEQNQLTLVLGAGASQPESLSLQSPETLSSPDQVFTPGSSGLSGQSFDFSTAGCSVGSSDEPGSPPPRPCSWRATRAPASPPWRREQQSKEFVCTPPYTPQIGGVSFPSANPSSASTPRAPPPLPPLQPPPQPPPRWLRAPPTSTSSPAPPTTLSTKPPLSLPSLSTDFLFSVDGCGSSLYEKLPPTPDSPGDGDCTVMTLPEVRAPLYVDVPLVSPRGLLTPEASPGKQPCLSFFSLEREREKERAEISLIAQHISSLAEGFYLDPLLSKLSPSSVSPSSSPPSPFMSPAVEPADEDSPHLGVETYPIKAWRGLDLPTFLSDDESLFEESIMDTIFLDSVPPQAGCLSPPSPSSSPTPSSPVSPDTQSLLEELAVLEPMFGAGVSIAPGLGQQPELYQLQCHPSPQCFHKDGSGSVPPF</sequence>
<evidence type="ECO:0000259" key="12">
    <source>
        <dbReference type="PROSITE" id="PS50888"/>
    </source>
</evidence>
<dbReference type="GO" id="GO:0046983">
    <property type="term" value="F:protein dimerization activity"/>
    <property type="evidence" value="ECO:0007669"/>
    <property type="project" value="InterPro"/>
</dbReference>
<feature type="region of interest" description="Disordered" evidence="10">
    <location>
        <begin position="355"/>
        <end position="499"/>
    </location>
</feature>
<organism evidence="13 14">
    <name type="scientific">Tetraodon nigroviridis</name>
    <name type="common">Spotted green pufferfish</name>
    <name type="synonym">Chelonodon nigroviridis</name>
    <dbReference type="NCBI Taxonomy" id="99883"/>
    <lineage>
        <taxon>Eukaryota</taxon>
        <taxon>Metazoa</taxon>
        <taxon>Chordata</taxon>
        <taxon>Craniata</taxon>
        <taxon>Vertebrata</taxon>
        <taxon>Euteleostomi</taxon>
        <taxon>Actinopterygii</taxon>
        <taxon>Neopterygii</taxon>
        <taxon>Teleostei</taxon>
        <taxon>Neoteleostei</taxon>
        <taxon>Acanthomorphata</taxon>
        <taxon>Eupercaria</taxon>
        <taxon>Tetraodontiformes</taxon>
        <taxon>Tetradontoidea</taxon>
        <taxon>Tetraodontidae</taxon>
        <taxon>Tetraodon</taxon>
    </lineage>
</organism>
<evidence type="ECO:0000256" key="3">
    <source>
        <dbReference type="ARBA" id="ARBA00022782"/>
    </source>
</evidence>
<proteinExistence type="predicted"/>
<dbReference type="PRINTS" id="PR01217">
    <property type="entry name" value="PRICHEXTENSN"/>
</dbReference>
<feature type="domain" description="BHLH" evidence="12">
    <location>
        <begin position="1"/>
        <end position="53"/>
    </location>
</feature>
<dbReference type="InterPro" id="IPR011598">
    <property type="entry name" value="bHLH_dom"/>
</dbReference>
<evidence type="ECO:0000256" key="1">
    <source>
        <dbReference type="ARBA" id="ARBA00004123"/>
    </source>
</evidence>
<dbReference type="PROSITE" id="PS50888">
    <property type="entry name" value="BHLH"/>
    <property type="match status" value="1"/>
</dbReference>
<feature type="compositionally biased region" description="Low complexity" evidence="10">
    <location>
        <begin position="475"/>
        <end position="499"/>
    </location>
</feature>
<keyword evidence="9" id="KW-0539">Nucleus</keyword>
<dbReference type="GO" id="GO:0000981">
    <property type="term" value="F:DNA-binding transcription factor activity, RNA polymerase II-specific"/>
    <property type="evidence" value="ECO:0007669"/>
    <property type="project" value="TreeGrafter"/>
</dbReference>
<keyword evidence="7" id="KW-0010">Activator</keyword>
<dbReference type="GO" id="GO:0001568">
    <property type="term" value="P:blood vessel development"/>
    <property type="evidence" value="ECO:0007669"/>
    <property type="project" value="Ensembl"/>
</dbReference>
<dbReference type="PANTHER" id="PTHR23043:SF24">
    <property type="entry name" value="NEURONAL PAS DOMAIN-CONTAINING PROTEIN 4"/>
    <property type="match status" value="1"/>
</dbReference>
<protein>
    <submittedName>
        <fullName evidence="13">Neuronal PAS domain protein 4a</fullName>
    </submittedName>
</protein>
<dbReference type="FunCoup" id="H3DHE3">
    <property type="interactions" value="849"/>
</dbReference>
<dbReference type="InterPro" id="IPR035965">
    <property type="entry name" value="PAS-like_dom_sf"/>
</dbReference>
<feature type="compositionally biased region" description="Pro residues" evidence="10">
    <location>
        <begin position="457"/>
        <end position="474"/>
    </location>
</feature>
<dbReference type="SUPFAM" id="SSF55785">
    <property type="entry name" value="PYP-like sensor domain (PAS domain)"/>
    <property type="match status" value="2"/>
</dbReference>